<dbReference type="AlphaFoldDB" id="A0AA86W4A1"/>
<evidence type="ECO:0000259" key="2">
    <source>
        <dbReference type="Pfam" id="PF24924"/>
    </source>
</evidence>
<gene>
    <name evidence="3" type="ORF">AYBTSS11_LOCUS30468</name>
</gene>
<evidence type="ECO:0000256" key="1">
    <source>
        <dbReference type="SAM" id="MobiDB-lite"/>
    </source>
</evidence>
<reference evidence="3" key="1">
    <citation type="submission" date="2023-10" db="EMBL/GenBank/DDBJ databases">
        <authorList>
            <person name="Domelevo Entfellner J.-B."/>
        </authorList>
    </citation>
    <scope>NUCLEOTIDE SEQUENCE</scope>
</reference>
<feature type="domain" description="DUF7745" evidence="2">
    <location>
        <begin position="1"/>
        <end position="90"/>
    </location>
</feature>
<evidence type="ECO:0000313" key="3">
    <source>
        <dbReference type="EMBL" id="CAJ1978279.1"/>
    </source>
</evidence>
<feature type="non-terminal residue" evidence="3">
    <location>
        <position position="1"/>
    </location>
</feature>
<proteinExistence type="predicted"/>
<feature type="compositionally biased region" description="Polar residues" evidence="1">
    <location>
        <begin position="106"/>
        <end position="116"/>
    </location>
</feature>
<dbReference type="Gramene" id="rna-AYBTSS11_LOCUS30468">
    <property type="protein sequence ID" value="CAJ1978279.1"/>
    <property type="gene ID" value="gene-AYBTSS11_LOCUS30468"/>
</dbReference>
<dbReference type="EMBL" id="OY731408">
    <property type="protein sequence ID" value="CAJ1978279.1"/>
    <property type="molecule type" value="Genomic_DNA"/>
</dbReference>
<accession>A0AA86W4A1</accession>
<dbReference type="Proteomes" id="UP001189624">
    <property type="component" value="Chromosome 11"/>
</dbReference>
<dbReference type="InterPro" id="IPR056647">
    <property type="entry name" value="DUF7745"/>
</dbReference>
<evidence type="ECO:0000313" key="4">
    <source>
        <dbReference type="Proteomes" id="UP001189624"/>
    </source>
</evidence>
<keyword evidence="4" id="KW-1185">Reference proteome</keyword>
<protein>
    <recommendedName>
        <fullName evidence="2">DUF7745 domain-containing protein</fullName>
    </recommendedName>
</protein>
<organism evidence="3 4">
    <name type="scientific">Sphenostylis stenocarpa</name>
    <dbReference type="NCBI Taxonomy" id="92480"/>
    <lineage>
        <taxon>Eukaryota</taxon>
        <taxon>Viridiplantae</taxon>
        <taxon>Streptophyta</taxon>
        <taxon>Embryophyta</taxon>
        <taxon>Tracheophyta</taxon>
        <taxon>Spermatophyta</taxon>
        <taxon>Magnoliopsida</taxon>
        <taxon>eudicotyledons</taxon>
        <taxon>Gunneridae</taxon>
        <taxon>Pentapetalae</taxon>
        <taxon>rosids</taxon>
        <taxon>fabids</taxon>
        <taxon>Fabales</taxon>
        <taxon>Fabaceae</taxon>
        <taxon>Papilionoideae</taxon>
        <taxon>50 kb inversion clade</taxon>
        <taxon>NPAAA clade</taxon>
        <taxon>indigoferoid/millettioid clade</taxon>
        <taxon>Phaseoleae</taxon>
        <taxon>Sphenostylis</taxon>
    </lineage>
</organism>
<name>A0AA86W4A1_9FABA</name>
<dbReference type="Pfam" id="PF24924">
    <property type="entry name" value="DUF7745"/>
    <property type="match status" value="1"/>
</dbReference>
<sequence length="116" mass="12652">CGDYPSIPLIGLKGCIAYSPKVAMRQLMRTQTALSREELGGLCFFGDPCTVANSLAVRRAWEKPVFMGDRELGKARVSVSSEYEEWRRNRGMSQPSAPPTAPSTSGDLQSQVNALT</sequence>
<feature type="region of interest" description="Disordered" evidence="1">
    <location>
        <begin position="86"/>
        <end position="116"/>
    </location>
</feature>